<dbReference type="STRING" id="1044.EH31_10025"/>
<organism evidence="1 2">
    <name type="scientific">Erythrobacter longus</name>
    <dbReference type="NCBI Taxonomy" id="1044"/>
    <lineage>
        <taxon>Bacteria</taxon>
        <taxon>Pseudomonadati</taxon>
        <taxon>Pseudomonadota</taxon>
        <taxon>Alphaproteobacteria</taxon>
        <taxon>Sphingomonadales</taxon>
        <taxon>Erythrobacteraceae</taxon>
        <taxon>Erythrobacter/Porphyrobacter group</taxon>
        <taxon>Erythrobacter</taxon>
    </lineage>
</organism>
<name>A0A074MXR2_ERYLO</name>
<accession>A0A074MXR2</accession>
<evidence type="ECO:0000313" key="2">
    <source>
        <dbReference type="Proteomes" id="UP000027647"/>
    </source>
</evidence>
<dbReference type="AlphaFoldDB" id="A0A074MXR2"/>
<keyword evidence="2" id="KW-1185">Reference proteome</keyword>
<dbReference type="eggNOG" id="ENOG503460K">
    <property type="taxonomic scope" value="Bacteria"/>
</dbReference>
<dbReference type="EMBL" id="JMIW01000003">
    <property type="protein sequence ID" value="KEO90417.1"/>
    <property type="molecule type" value="Genomic_DNA"/>
</dbReference>
<sequence>MQVPLKDASGDRFTVNSALSDDERVWHFRSAWNVAALNCTAAQYQPILTAYSSFISDHARAMRRINDRIEAEYYSINGGRRAGILAREERMTAVYNYFALPPARAGFCRAALDISNRAIAAPPSDPATFAAANFALLEAPFDAFFDEYERYQRLSADWDARFGDLYGPSQPGWVAVQAARQNGVPVPNAQSDPGATLAQPIAAAGAVADQETGVDVPVVPVQEDFVSQPVTQPVATQTTAEPAGANK</sequence>
<dbReference type="OrthoDB" id="7432148at2"/>
<proteinExistence type="predicted"/>
<reference evidence="1 2" key="1">
    <citation type="submission" date="2014-04" db="EMBL/GenBank/DDBJ databases">
        <title>A comprehensive comparison of genomes of Erythrobacter spp. strains.</title>
        <authorList>
            <person name="Zheng Q."/>
        </authorList>
    </citation>
    <scope>NUCLEOTIDE SEQUENCE [LARGE SCALE GENOMIC DNA]</scope>
    <source>
        <strain evidence="1 2">DSM 6997</strain>
    </source>
</reference>
<dbReference type="Proteomes" id="UP000027647">
    <property type="component" value="Unassembled WGS sequence"/>
</dbReference>
<evidence type="ECO:0000313" key="1">
    <source>
        <dbReference type="EMBL" id="KEO90417.1"/>
    </source>
</evidence>
<gene>
    <name evidence="1" type="ORF">EH31_10025</name>
</gene>
<comment type="caution">
    <text evidence="1">The sequence shown here is derived from an EMBL/GenBank/DDBJ whole genome shotgun (WGS) entry which is preliminary data.</text>
</comment>
<protein>
    <submittedName>
        <fullName evidence="1">Uncharacterized protein</fullName>
    </submittedName>
</protein>